<proteinExistence type="predicted"/>
<evidence type="ECO:0000313" key="2">
    <source>
        <dbReference type="Proteomes" id="UP000441333"/>
    </source>
</evidence>
<evidence type="ECO:0000313" key="1">
    <source>
        <dbReference type="EMBL" id="KAB1069013.1"/>
    </source>
</evidence>
<dbReference type="InterPro" id="IPR016776">
    <property type="entry name" value="ApeP-like_dehydratase"/>
</dbReference>
<dbReference type="Proteomes" id="UP000441333">
    <property type="component" value="Unassembled WGS sequence"/>
</dbReference>
<evidence type="ECO:0008006" key="3">
    <source>
        <dbReference type="Google" id="ProtNLM"/>
    </source>
</evidence>
<dbReference type="Gene3D" id="3.10.129.10">
    <property type="entry name" value="Hotdog Thioesterase"/>
    <property type="match status" value="1"/>
</dbReference>
<dbReference type="Pfam" id="PF22817">
    <property type="entry name" value="ApeP-like"/>
    <property type="match status" value="1"/>
</dbReference>
<reference evidence="1 2" key="1">
    <citation type="submission" date="2019-09" db="EMBL/GenBank/DDBJ databases">
        <authorList>
            <person name="Cao W.R."/>
        </authorList>
    </citation>
    <scope>NUCLEOTIDE SEQUENCE [LARGE SCALE GENOMIC DNA]</scope>
    <source>
        <strain evidence="1 2">B1N29</strain>
    </source>
</reference>
<dbReference type="RefSeq" id="WP_150937244.1">
    <property type="nucleotide sequence ID" value="NZ_WAAT01000028.1"/>
</dbReference>
<keyword evidence="2" id="KW-1185">Reference proteome</keyword>
<dbReference type="EMBL" id="WAAT01000028">
    <property type="protein sequence ID" value="KAB1069013.1"/>
    <property type="molecule type" value="Genomic_DNA"/>
</dbReference>
<name>A0A6N6MGM0_9FLAO</name>
<accession>A0A6N6MGM0</accession>
<sequence>MNDKQLPLNQIGHLIPQKAPFVMVDHLLDFTSDKVSSSFLISKENIFVKDDQFLEPGLIENMAQSVALHTGYDYFLKGEAAPTGYIGAIKKVEVFSLPKLNDTIRTEVKILQEFMGVTMVEVAVFNAHDEKLAQAEMKTVIAPDA</sequence>
<dbReference type="InterPro" id="IPR029069">
    <property type="entry name" value="HotDog_dom_sf"/>
</dbReference>
<comment type="caution">
    <text evidence="1">The sequence shown here is derived from an EMBL/GenBank/DDBJ whole genome shotgun (WGS) entry which is preliminary data.</text>
</comment>
<organism evidence="1 2">
    <name type="scientific">Pseudotamlana haliotis</name>
    <dbReference type="NCBI Taxonomy" id="2614804"/>
    <lineage>
        <taxon>Bacteria</taxon>
        <taxon>Pseudomonadati</taxon>
        <taxon>Bacteroidota</taxon>
        <taxon>Flavobacteriia</taxon>
        <taxon>Flavobacteriales</taxon>
        <taxon>Flavobacteriaceae</taxon>
        <taxon>Pseudotamlana</taxon>
    </lineage>
</organism>
<dbReference type="AlphaFoldDB" id="A0A6N6MGM0"/>
<protein>
    <recommendedName>
        <fullName evidence="3">FabZ</fullName>
    </recommendedName>
</protein>
<gene>
    <name evidence="1" type="ORF">F6U93_04460</name>
</gene>
<dbReference type="SUPFAM" id="SSF54637">
    <property type="entry name" value="Thioesterase/thiol ester dehydrase-isomerase"/>
    <property type="match status" value="1"/>
</dbReference>